<sequence length="879" mass="93819">MAASSAREAGACIPPCKLARRPPQAQRLALTPAPTLIQPGVVYPSITVPQTSELIFANKDIAINVGVIYIHGSLRMGGPACRMTSRVTITFPASKTLKPLYQGIFLQEGGQLDIHGKLFTPTWTRLAKTANPGDTVISLQDAVNWQAGQQIFITTTIWRDEDMNQNEVLVIKAVSADGRQLTLGGAVKYSHYGGPEYQAEVGLLSRNILLQGDPSTYNTLRGGQVKIMGQGRIRGTQAYRMGQYNIVGAAPFHWYMTGASPNSTVTDSSVYRSFYRCYEFHAVSQMRIASNVAFDAPGHCFQFENGVEENHTVDRNLAAFVHPIGQAAGGITQAGNVYKQSDQLPNPSDASASGFFFPSAFNRITNNAASGGWAGFMFPVLLSPIQENQAQTYINPSTRPFIRFDGNSAHSSGYMWSEGACIYAGGRLYTNYSDAAALYFSSGRYDHATRDASGANSDFMRFSITKVFLCQSGLTHFGDRAEVDGLRAYDCTRGATLTGQALLTNSLINLQSGNAQSGFPGDLTTLWPLAGFEFPESGGMTIITNTTFANFKYQPQQGATRQAVFRAAVNTDEFKPSGSAATRNISYINTAPQAIFNIRVGQAGSSRFANWLDTDGSAVQRPGAAIVGSWPEWWHLSSAYCNYQDAWNAWVCSQQAGQAVARLDMRISGLTIAPGQGIGIPPTPAATIGTAGLFGQPGYTVDITTNEGTVGVTGSTGWFATFTAGAPQNLAIALTQVPTGTSIMFATPYPTGTTFAIQRTASPASLMGALSPATSLDAVTGGNGMQYSFDGKNLFIKLVDPGDASSAAGNFVRDGVTIYGSRGWTLVYQIRSSLQCGSYPNAICPLPAGSVAIPAPVPRPCLTCVSCKPRGHTSSQLIS</sequence>
<keyword evidence="5" id="KW-1185">Reference proteome</keyword>
<feature type="domain" description="G8" evidence="3">
    <location>
        <begin position="15"/>
        <end position="128"/>
    </location>
</feature>
<dbReference type="AlphaFoldDB" id="A0AAW1P708"/>
<dbReference type="SMART" id="SM01225">
    <property type="entry name" value="G8"/>
    <property type="match status" value="1"/>
</dbReference>
<proteinExistence type="inferred from homology"/>
<dbReference type="Proteomes" id="UP001489004">
    <property type="component" value="Unassembled WGS sequence"/>
</dbReference>
<dbReference type="InterPro" id="IPR052334">
    <property type="entry name" value="G8_domain-comF-like"/>
</dbReference>
<evidence type="ECO:0000256" key="2">
    <source>
        <dbReference type="ARBA" id="ARBA00038413"/>
    </source>
</evidence>
<name>A0AAW1P708_9CHLO</name>
<evidence type="ECO:0000313" key="4">
    <source>
        <dbReference type="EMBL" id="KAK9805518.1"/>
    </source>
</evidence>
<evidence type="ECO:0000313" key="5">
    <source>
        <dbReference type="Proteomes" id="UP001489004"/>
    </source>
</evidence>
<accession>A0AAW1P708</accession>
<gene>
    <name evidence="4" type="ORF">WJX72_002989</name>
</gene>
<evidence type="ECO:0000259" key="3">
    <source>
        <dbReference type="PROSITE" id="PS51484"/>
    </source>
</evidence>
<comment type="similarity">
    <text evidence="2">Belongs to the comF family.</text>
</comment>
<dbReference type="InterPro" id="IPR055401">
    <property type="entry name" value="CEMIP_beta-hel_dom"/>
</dbReference>
<dbReference type="Pfam" id="PF10162">
    <property type="entry name" value="G8"/>
    <property type="match status" value="1"/>
</dbReference>
<dbReference type="PANTHER" id="PTHR47687">
    <property type="entry name" value="G8 DOMAIN-CONTAINING PROTEIN DDB_G0288475-RELATED"/>
    <property type="match status" value="1"/>
</dbReference>
<keyword evidence="1" id="KW-0325">Glycoprotein</keyword>
<dbReference type="Pfam" id="PF24606">
    <property type="entry name" value="CEMIP_beta-hel"/>
    <property type="match status" value="1"/>
</dbReference>
<dbReference type="PROSITE" id="PS51484">
    <property type="entry name" value="G8"/>
    <property type="match status" value="1"/>
</dbReference>
<reference evidence="4 5" key="1">
    <citation type="journal article" date="2024" name="Nat. Commun.">
        <title>Phylogenomics reveals the evolutionary origins of lichenization in chlorophyte algae.</title>
        <authorList>
            <person name="Puginier C."/>
            <person name="Libourel C."/>
            <person name="Otte J."/>
            <person name="Skaloud P."/>
            <person name="Haon M."/>
            <person name="Grisel S."/>
            <person name="Petersen M."/>
            <person name="Berrin J.G."/>
            <person name="Delaux P.M."/>
            <person name="Dal Grande F."/>
            <person name="Keller J."/>
        </authorList>
    </citation>
    <scope>NUCLEOTIDE SEQUENCE [LARGE SCALE GENOMIC DNA]</scope>
    <source>
        <strain evidence="4 5">SAG 2043</strain>
    </source>
</reference>
<dbReference type="PANTHER" id="PTHR47687:SF4">
    <property type="entry name" value="G8 DOMAIN-CONTAINING PROTEIN DDB_G0286311-RELATED"/>
    <property type="match status" value="1"/>
</dbReference>
<comment type="caution">
    <text evidence="4">The sequence shown here is derived from an EMBL/GenBank/DDBJ whole genome shotgun (WGS) entry which is preliminary data.</text>
</comment>
<evidence type="ECO:0000256" key="1">
    <source>
        <dbReference type="ARBA" id="ARBA00023180"/>
    </source>
</evidence>
<protein>
    <recommendedName>
        <fullName evidence="3">G8 domain-containing protein</fullName>
    </recommendedName>
</protein>
<dbReference type="InterPro" id="IPR019316">
    <property type="entry name" value="G8_domain"/>
</dbReference>
<dbReference type="EMBL" id="JALJOR010000015">
    <property type="protein sequence ID" value="KAK9805518.1"/>
    <property type="molecule type" value="Genomic_DNA"/>
</dbReference>
<organism evidence="4 5">
    <name type="scientific">[Myrmecia] bisecta</name>
    <dbReference type="NCBI Taxonomy" id="41462"/>
    <lineage>
        <taxon>Eukaryota</taxon>
        <taxon>Viridiplantae</taxon>
        <taxon>Chlorophyta</taxon>
        <taxon>core chlorophytes</taxon>
        <taxon>Trebouxiophyceae</taxon>
        <taxon>Trebouxiales</taxon>
        <taxon>Trebouxiaceae</taxon>
        <taxon>Myrmecia</taxon>
    </lineage>
</organism>